<feature type="domain" description="Aldehyde dehydrogenase" evidence="5">
    <location>
        <begin position="15"/>
        <end position="476"/>
    </location>
</feature>
<proteinExistence type="inferred from homology"/>
<evidence type="ECO:0000313" key="7">
    <source>
        <dbReference type="Proteomes" id="UP001300745"/>
    </source>
</evidence>
<evidence type="ECO:0000259" key="5">
    <source>
        <dbReference type="Pfam" id="PF00171"/>
    </source>
</evidence>
<feature type="active site" evidence="3">
    <location>
        <position position="254"/>
    </location>
</feature>
<dbReference type="CDD" id="cd07089">
    <property type="entry name" value="ALDH_CddD-AldA-like"/>
    <property type="match status" value="1"/>
</dbReference>
<gene>
    <name evidence="6" type="ORF">ORI27_11235</name>
</gene>
<organism evidence="6 7">
    <name type="scientific">Mycobacterium pinniadriaticum</name>
    <dbReference type="NCBI Taxonomy" id="2994102"/>
    <lineage>
        <taxon>Bacteria</taxon>
        <taxon>Bacillati</taxon>
        <taxon>Actinomycetota</taxon>
        <taxon>Actinomycetes</taxon>
        <taxon>Mycobacteriales</taxon>
        <taxon>Mycobacteriaceae</taxon>
        <taxon>Mycobacterium</taxon>
    </lineage>
</organism>
<dbReference type="PANTHER" id="PTHR42804">
    <property type="entry name" value="ALDEHYDE DEHYDROGENASE"/>
    <property type="match status" value="1"/>
</dbReference>
<accession>A0ABT3SCN3</accession>
<dbReference type="InterPro" id="IPR016161">
    <property type="entry name" value="Ald_DH/histidinol_DH"/>
</dbReference>
<keyword evidence="2 4" id="KW-0560">Oxidoreductase</keyword>
<reference evidence="6 7" key="1">
    <citation type="submission" date="2022-11" db="EMBL/GenBank/DDBJ databases">
        <title>Mycobacterium sp. nov.</title>
        <authorList>
            <person name="Papic B."/>
            <person name="Spicic S."/>
            <person name="Duvnjak S."/>
        </authorList>
    </citation>
    <scope>NUCLEOTIDE SEQUENCE [LARGE SCALE GENOMIC DNA]</scope>
    <source>
        <strain evidence="6 7">CVI_P4</strain>
    </source>
</reference>
<dbReference type="Gene3D" id="3.40.605.10">
    <property type="entry name" value="Aldehyde Dehydrogenase, Chain A, domain 1"/>
    <property type="match status" value="1"/>
</dbReference>
<evidence type="ECO:0000256" key="3">
    <source>
        <dbReference type="PROSITE-ProRule" id="PRU10007"/>
    </source>
</evidence>
<sequence length="480" mass="51206">MMGLLIDGELREAADGKTYDNINPATEQTIGQAPDASRSDVEAAVGAARRAFEDLEWSRDPTFRAHCLRQLLEGLRAEQEHLRRILIDEAGVPVALTHSIWLDTIIDSVSYWADLSESYPYETQLTAHATLAGVSSRRMILREPIGVVAAITPWNYPLPLNIFKVAAALAAGCSVVLKPAPDTPWSGTALGRIIAERTDVPDGIVNVVTSADPLIGEALVRDRRVDMITFTGSTEVGRRIMASAADNVTRVCLELGGKSANIVLDDADLPALAAGIAGVCAHAGQGCALPTRLLLPRSRYDEGLAVAQAAFESVSCGDPNDPDVIVGPVINTRQRDRILTMIERGKQEARILVGGAPASMPFGYYVEPTLFCDVEPDAVIAQEEIFGPVLAVIPYDDDDHAVEIANNSIYGLSGAVHSADIDRAMAVARRLRTGTVGINGGVWLAADTPFGGYKQSGLGRELGTDGFAEFLETKSIALPA</sequence>
<evidence type="ECO:0000313" key="6">
    <source>
        <dbReference type="EMBL" id="MCX2937279.1"/>
    </source>
</evidence>
<protein>
    <submittedName>
        <fullName evidence="6">Aldehyde dehydrogenase family protein</fullName>
    </submittedName>
</protein>
<evidence type="ECO:0000256" key="2">
    <source>
        <dbReference type="ARBA" id="ARBA00023002"/>
    </source>
</evidence>
<keyword evidence="7" id="KW-1185">Reference proteome</keyword>
<dbReference type="InterPro" id="IPR029510">
    <property type="entry name" value="Ald_DH_CS_GLU"/>
</dbReference>
<dbReference type="PANTHER" id="PTHR42804:SF1">
    <property type="entry name" value="ALDEHYDE DEHYDROGENASE-RELATED"/>
    <property type="match status" value="1"/>
</dbReference>
<dbReference type="InterPro" id="IPR015590">
    <property type="entry name" value="Aldehyde_DH_dom"/>
</dbReference>
<dbReference type="InterPro" id="IPR016163">
    <property type="entry name" value="Ald_DH_C"/>
</dbReference>
<name>A0ABT3SCN3_9MYCO</name>
<dbReference type="Pfam" id="PF00171">
    <property type="entry name" value="Aldedh"/>
    <property type="match status" value="1"/>
</dbReference>
<evidence type="ECO:0000256" key="4">
    <source>
        <dbReference type="RuleBase" id="RU003345"/>
    </source>
</evidence>
<comment type="caution">
    <text evidence="6">The sequence shown here is derived from an EMBL/GenBank/DDBJ whole genome shotgun (WGS) entry which is preliminary data.</text>
</comment>
<dbReference type="RefSeq" id="WP_265996925.1">
    <property type="nucleotide sequence ID" value="NZ_JAPJDN010000007.1"/>
</dbReference>
<comment type="similarity">
    <text evidence="1 4">Belongs to the aldehyde dehydrogenase family.</text>
</comment>
<dbReference type="PROSITE" id="PS00687">
    <property type="entry name" value="ALDEHYDE_DEHYDR_GLU"/>
    <property type="match status" value="1"/>
</dbReference>
<evidence type="ECO:0000256" key="1">
    <source>
        <dbReference type="ARBA" id="ARBA00009986"/>
    </source>
</evidence>
<dbReference type="EMBL" id="JAPJDO010000007">
    <property type="protein sequence ID" value="MCX2937279.1"/>
    <property type="molecule type" value="Genomic_DNA"/>
</dbReference>
<dbReference type="InterPro" id="IPR016162">
    <property type="entry name" value="Ald_DH_N"/>
</dbReference>
<dbReference type="Gene3D" id="3.40.309.10">
    <property type="entry name" value="Aldehyde Dehydrogenase, Chain A, domain 2"/>
    <property type="match status" value="1"/>
</dbReference>
<dbReference type="Proteomes" id="UP001300745">
    <property type="component" value="Unassembled WGS sequence"/>
</dbReference>
<dbReference type="SUPFAM" id="SSF53720">
    <property type="entry name" value="ALDH-like"/>
    <property type="match status" value="1"/>
</dbReference>